<keyword evidence="4" id="KW-0545">Nucleotide biosynthesis</keyword>
<feature type="compositionally biased region" description="Polar residues" evidence="9">
    <location>
        <begin position="423"/>
        <end position="433"/>
    </location>
</feature>
<dbReference type="SUPFAM" id="SSF53927">
    <property type="entry name" value="Cytidine deaminase-like"/>
    <property type="match status" value="1"/>
</dbReference>
<dbReference type="InterPro" id="IPR016192">
    <property type="entry name" value="APOBEC/CMP_deaminase_Zn-bd"/>
</dbReference>
<sequence length="433" mass="49273">MFRIRGRTYLRAFTIAAWFKSERGRKTSMKQTKRSTWVEYYRDVAFCVSMRSKDPSLQVGCVTVHPKSLRILSAGYNGFPPGTPNKDENWRKGTKDDLVVHAEANTVLLAGQADLEGSIAFVTMYPCRECAKMLIAKGVRKVYYLSLKKKYQADSTAIFKEADVEVVPIKRGEDTTLEDYGNHLIQKVSFVMQQNTTPGEPNGAYKALRDSTEELRSRDLQSPWPRELMGKILLDKWTDYFLFLALIASTRSLENPQGAILIDSKTLKISALSYNGYPRGVSNDNADDWMKLSALTNAICLRFSEGHDFIAFSTHFPKLHEVKNLAQAQVKRLYFIWPKTLEGDDEKALQIMKDSGMEVVPMDVPDLEKLGEAIKYTIGSLKEAEKGLSSDDWPSYTWTEYDLQPERHRWKPKQTPEARTCSGAHSTYRNDSI</sequence>
<dbReference type="InterPro" id="IPR015517">
    <property type="entry name" value="dCMP_deaminase-rel"/>
</dbReference>
<dbReference type="GO" id="GO:0008270">
    <property type="term" value="F:zinc ion binding"/>
    <property type="evidence" value="ECO:0007669"/>
    <property type="project" value="InterPro"/>
</dbReference>
<gene>
    <name evidence="11" type="ORF">PMEA_00015232</name>
</gene>
<protein>
    <recommendedName>
        <fullName evidence="8">dCMP deaminase</fullName>
        <ecNumber evidence="7">3.5.4.12</ecNumber>
    </recommendedName>
    <alternativeName>
        <fullName evidence="8">dCMP deaminase</fullName>
    </alternativeName>
</protein>
<dbReference type="AlphaFoldDB" id="A0AAU9X135"/>
<keyword evidence="12" id="KW-1185">Reference proteome</keyword>
<dbReference type="PROSITE" id="PS51747">
    <property type="entry name" value="CYT_DCMP_DEAMINASES_2"/>
    <property type="match status" value="1"/>
</dbReference>
<comment type="caution">
    <text evidence="11">The sequence shown here is derived from an EMBL/GenBank/DDBJ whole genome shotgun (WGS) entry which is preliminary data.</text>
</comment>
<evidence type="ECO:0000259" key="10">
    <source>
        <dbReference type="PROSITE" id="PS51747"/>
    </source>
</evidence>
<evidence type="ECO:0000256" key="6">
    <source>
        <dbReference type="ARBA" id="ARBA00022833"/>
    </source>
</evidence>
<evidence type="ECO:0000256" key="7">
    <source>
        <dbReference type="ARBA" id="ARBA00038938"/>
    </source>
</evidence>
<evidence type="ECO:0000313" key="12">
    <source>
        <dbReference type="Proteomes" id="UP001159428"/>
    </source>
</evidence>
<dbReference type="Proteomes" id="UP001159428">
    <property type="component" value="Unassembled WGS sequence"/>
</dbReference>
<reference evidence="11 12" key="1">
    <citation type="submission" date="2022-05" db="EMBL/GenBank/DDBJ databases">
        <authorList>
            <consortium name="Genoscope - CEA"/>
            <person name="William W."/>
        </authorList>
    </citation>
    <scope>NUCLEOTIDE SEQUENCE [LARGE SCALE GENOMIC DNA]</scope>
</reference>
<evidence type="ECO:0000256" key="4">
    <source>
        <dbReference type="ARBA" id="ARBA00022727"/>
    </source>
</evidence>
<dbReference type="PANTHER" id="PTHR11086">
    <property type="entry name" value="DEOXYCYTIDYLATE DEAMINASE-RELATED"/>
    <property type="match status" value="1"/>
</dbReference>
<keyword evidence="3" id="KW-0479">Metal-binding</keyword>
<accession>A0AAU9X135</accession>
<evidence type="ECO:0000256" key="3">
    <source>
        <dbReference type="ARBA" id="ARBA00022723"/>
    </source>
</evidence>
<dbReference type="Pfam" id="PF00383">
    <property type="entry name" value="dCMP_cyt_deam_1"/>
    <property type="match status" value="1"/>
</dbReference>
<evidence type="ECO:0000256" key="9">
    <source>
        <dbReference type="SAM" id="MobiDB-lite"/>
    </source>
</evidence>
<evidence type="ECO:0000256" key="8">
    <source>
        <dbReference type="ARBA" id="ARBA00041763"/>
    </source>
</evidence>
<dbReference type="InterPro" id="IPR016193">
    <property type="entry name" value="Cytidine_deaminase-like"/>
</dbReference>
<feature type="region of interest" description="Disordered" evidence="9">
    <location>
        <begin position="409"/>
        <end position="433"/>
    </location>
</feature>
<dbReference type="EC" id="3.5.4.12" evidence="7"/>
<feature type="domain" description="CMP/dCMP-type deaminase" evidence="10">
    <location>
        <begin position="36"/>
        <end position="158"/>
    </location>
</feature>
<dbReference type="EMBL" id="CALNXJ010000027">
    <property type="protein sequence ID" value="CAH3132831.1"/>
    <property type="molecule type" value="Genomic_DNA"/>
</dbReference>
<comment type="cofactor">
    <cofactor evidence="1">
        <name>Zn(2+)</name>
        <dbReference type="ChEBI" id="CHEBI:29105"/>
    </cofactor>
</comment>
<dbReference type="PANTHER" id="PTHR11086:SF18">
    <property type="entry name" value="DEOXYCYTIDYLATE DEAMINASE"/>
    <property type="match status" value="1"/>
</dbReference>
<dbReference type="InterPro" id="IPR035105">
    <property type="entry name" value="Deoxycytidylate_deaminase_dom"/>
</dbReference>
<proteinExistence type="inferred from homology"/>
<evidence type="ECO:0000256" key="2">
    <source>
        <dbReference type="ARBA" id="ARBA00006576"/>
    </source>
</evidence>
<keyword evidence="6" id="KW-0862">Zinc</keyword>
<evidence type="ECO:0000256" key="1">
    <source>
        <dbReference type="ARBA" id="ARBA00001947"/>
    </source>
</evidence>
<dbReference type="GO" id="GO:0005737">
    <property type="term" value="C:cytoplasm"/>
    <property type="evidence" value="ECO:0007669"/>
    <property type="project" value="TreeGrafter"/>
</dbReference>
<evidence type="ECO:0000313" key="11">
    <source>
        <dbReference type="EMBL" id="CAH3132831.1"/>
    </source>
</evidence>
<evidence type="ECO:0000256" key="5">
    <source>
        <dbReference type="ARBA" id="ARBA00022801"/>
    </source>
</evidence>
<dbReference type="InterPro" id="IPR002125">
    <property type="entry name" value="CMP_dCMP_dom"/>
</dbReference>
<organism evidence="11 12">
    <name type="scientific">Pocillopora meandrina</name>
    <dbReference type="NCBI Taxonomy" id="46732"/>
    <lineage>
        <taxon>Eukaryota</taxon>
        <taxon>Metazoa</taxon>
        <taxon>Cnidaria</taxon>
        <taxon>Anthozoa</taxon>
        <taxon>Hexacorallia</taxon>
        <taxon>Scleractinia</taxon>
        <taxon>Astrocoeniina</taxon>
        <taxon>Pocilloporidae</taxon>
        <taxon>Pocillopora</taxon>
    </lineage>
</organism>
<dbReference type="GO" id="GO:0004132">
    <property type="term" value="F:dCMP deaminase activity"/>
    <property type="evidence" value="ECO:0007669"/>
    <property type="project" value="UniProtKB-EC"/>
</dbReference>
<keyword evidence="5" id="KW-0378">Hydrolase</keyword>
<name>A0AAU9X135_9CNID</name>
<dbReference type="CDD" id="cd01286">
    <property type="entry name" value="deoxycytidylate_deaminase"/>
    <property type="match status" value="1"/>
</dbReference>
<dbReference type="GO" id="GO:0009165">
    <property type="term" value="P:nucleotide biosynthetic process"/>
    <property type="evidence" value="ECO:0007669"/>
    <property type="project" value="UniProtKB-KW"/>
</dbReference>
<dbReference type="PROSITE" id="PS00903">
    <property type="entry name" value="CYT_DCMP_DEAMINASES_1"/>
    <property type="match status" value="1"/>
</dbReference>
<dbReference type="Gene3D" id="3.40.140.10">
    <property type="entry name" value="Cytidine Deaminase, domain 2"/>
    <property type="match status" value="2"/>
</dbReference>
<comment type="similarity">
    <text evidence="2">Belongs to the cytidine and deoxycytidylate deaminase family.</text>
</comment>